<evidence type="ECO:0000313" key="2">
    <source>
        <dbReference type="EMBL" id="EDW01064.1"/>
    </source>
</evidence>
<feature type="chain" id="PRO_5002811843" evidence="1">
    <location>
        <begin position="28"/>
        <end position="131"/>
    </location>
</feature>
<feature type="signal peptide" evidence="1">
    <location>
        <begin position="1"/>
        <end position="27"/>
    </location>
</feature>
<dbReference type="HOGENOM" id="CLU_1847231_0_0_1"/>
<evidence type="ECO:0000313" key="3">
    <source>
        <dbReference type="Proteomes" id="UP000001070"/>
    </source>
</evidence>
<dbReference type="OMA" id="QFVVLHC"/>
<dbReference type="PhylomeDB" id="B4J7E0"/>
<keyword evidence="3" id="KW-1185">Reference proteome</keyword>
<evidence type="ECO:0000256" key="1">
    <source>
        <dbReference type="SAM" id="SignalP"/>
    </source>
</evidence>
<organism evidence="3">
    <name type="scientific">Drosophila grimshawi</name>
    <name type="common">Hawaiian fruit fly</name>
    <name type="synonym">Idiomyia grimshawi</name>
    <dbReference type="NCBI Taxonomy" id="7222"/>
    <lineage>
        <taxon>Eukaryota</taxon>
        <taxon>Metazoa</taxon>
        <taxon>Ecdysozoa</taxon>
        <taxon>Arthropoda</taxon>
        <taxon>Hexapoda</taxon>
        <taxon>Insecta</taxon>
        <taxon>Pterygota</taxon>
        <taxon>Neoptera</taxon>
        <taxon>Endopterygota</taxon>
        <taxon>Diptera</taxon>
        <taxon>Brachycera</taxon>
        <taxon>Muscomorpha</taxon>
        <taxon>Ephydroidea</taxon>
        <taxon>Drosophilidae</taxon>
        <taxon>Drosophila</taxon>
        <taxon>Hawaiian Drosophila</taxon>
    </lineage>
</organism>
<accession>B4J7E0</accession>
<proteinExistence type="predicted"/>
<dbReference type="InterPro" id="IPR031734">
    <property type="entry name" value="MBF2"/>
</dbReference>
<dbReference type="InParanoid" id="B4J7E0"/>
<dbReference type="Proteomes" id="UP000001070">
    <property type="component" value="Unassembled WGS sequence"/>
</dbReference>
<dbReference type="Pfam" id="PF15868">
    <property type="entry name" value="MBF2"/>
    <property type="match status" value="1"/>
</dbReference>
<reference evidence="2 3" key="1">
    <citation type="journal article" date="2007" name="Nature">
        <title>Evolution of genes and genomes on the Drosophila phylogeny.</title>
        <authorList>
            <consortium name="Drosophila 12 Genomes Consortium"/>
            <person name="Clark A.G."/>
            <person name="Eisen M.B."/>
            <person name="Smith D.R."/>
            <person name="Bergman C.M."/>
            <person name="Oliver B."/>
            <person name="Markow T.A."/>
            <person name="Kaufman T.C."/>
            <person name="Kellis M."/>
            <person name="Gelbart W."/>
            <person name="Iyer V.N."/>
            <person name="Pollard D.A."/>
            <person name="Sackton T.B."/>
            <person name="Larracuente A.M."/>
            <person name="Singh N.D."/>
            <person name="Abad J.P."/>
            <person name="Abt D.N."/>
            <person name="Adryan B."/>
            <person name="Aguade M."/>
            <person name="Akashi H."/>
            <person name="Anderson W.W."/>
            <person name="Aquadro C.F."/>
            <person name="Ardell D.H."/>
            <person name="Arguello R."/>
            <person name="Artieri C.G."/>
            <person name="Barbash D.A."/>
            <person name="Barker D."/>
            <person name="Barsanti P."/>
            <person name="Batterham P."/>
            <person name="Batzoglou S."/>
            <person name="Begun D."/>
            <person name="Bhutkar A."/>
            <person name="Blanco E."/>
            <person name="Bosak S.A."/>
            <person name="Bradley R.K."/>
            <person name="Brand A.D."/>
            <person name="Brent M.R."/>
            <person name="Brooks A.N."/>
            <person name="Brown R.H."/>
            <person name="Butlin R.K."/>
            <person name="Caggese C."/>
            <person name="Calvi B.R."/>
            <person name="Bernardo de Carvalho A."/>
            <person name="Caspi A."/>
            <person name="Castrezana S."/>
            <person name="Celniker S.E."/>
            <person name="Chang J.L."/>
            <person name="Chapple C."/>
            <person name="Chatterji S."/>
            <person name="Chinwalla A."/>
            <person name="Civetta A."/>
            <person name="Clifton S.W."/>
            <person name="Comeron J.M."/>
            <person name="Costello J.C."/>
            <person name="Coyne J.A."/>
            <person name="Daub J."/>
            <person name="David R.G."/>
            <person name="Delcher A.L."/>
            <person name="Delehaunty K."/>
            <person name="Do C.B."/>
            <person name="Ebling H."/>
            <person name="Edwards K."/>
            <person name="Eickbush T."/>
            <person name="Evans J.D."/>
            <person name="Filipski A."/>
            <person name="Findeiss S."/>
            <person name="Freyhult E."/>
            <person name="Fulton L."/>
            <person name="Fulton R."/>
            <person name="Garcia A.C."/>
            <person name="Gardiner A."/>
            <person name="Garfield D.A."/>
            <person name="Garvin B.E."/>
            <person name="Gibson G."/>
            <person name="Gilbert D."/>
            <person name="Gnerre S."/>
            <person name="Godfrey J."/>
            <person name="Good R."/>
            <person name="Gotea V."/>
            <person name="Gravely B."/>
            <person name="Greenberg A.J."/>
            <person name="Griffiths-Jones S."/>
            <person name="Gross S."/>
            <person name="Guigo R."/>
            <person name="Gustafson E.A."/>
            <person name="Haerty W."/>
            <person name="Hahn M.W."/>
            <person name="Halligan D.L."/>
            <person name="Halpern A.L."/>
            <person name="Halter G.M."/>
            <person name="Han M.V."/>
            <person name="Heger A."/>
            <person name="Hillier L."/>
            <person name="Hinrichs A.S."/>
            <person name="Holmes I."/>
            <person name="Hoskins R.A."/>
            <person name="Hubisz M.J."/>
            <person name="Hultmark D."/>
            <person name="Huntley M.A."/>
            <person name="Jaffe D.B."/>
            <person name="Jagadeeshan S."/>
            <person name="Jeck W.R."/>
            <person name="Johnson J."/>
            <person name="Jones C.D."/>
            <person name="Jordan W.C."/>
            <person name="Karpen G.H."/>
            <person name="Kataoka E."/>
            <person name="Keightley P.D."/>
            <person name="Kheradpour P."/>
            <person name="Kirkness E.F."/>
            <person name="Koerich L.B."/>
            <person name="Kristiansen K."/>
            <person name="Kudrna D."/>
            <person name="Kulathinal R.J."/>
            <person name="Kumar S."/>
            <person name="Kwok R."/>
            <person name="Lander E."/>
            <person name="Langley C.H."/>
            <person name="Lapoint R."/>
            <person name="Lazzaro B.P."/>
            <person name="Lee S.J."/>
            <person name="Levesque L."/>
            <person name="Li R."/>
            <person name="Lin C.F."/>
            <person name="Lin M.F."/>
            <person name="Lindblad-Toh K."/>
            <person name="Llopart A."/>
            <person name="Long M."/>
            <person name="Low L."/>
            <person name="Lozovsky E."/>
            <person name="Lu J."/>
            <person name="Luo M."/>
            <person name="Machado C.A."/>
            <person name="Makalowski W."/>
            <person name="Marzo M."/>
            <person name="Matsuda M."/>
            <person name="Matzkin L."/>
            <person name="McAllister B."/>
            <person name="McBride C.S."/>
            <person name="McKernan B."/>
            <person name="McKernan K."/>
            <person name="Mendez-Lago M."/>
            <person name="Minx P."/>
            <person name="Mollenhauer M.U."/>
            <person name="Montooth K."/>
            <person name="Mount S.M."/>
            <person name="Mu X."/>
            <person name="Myers E."/>
            <person name="Negre B."/>
            <person name="Newfeld S."/>
            <person name="Nielsen R."/>
            <person name="Noor M.A."/>
            <person name="O'Grady P."/>
            <person name="Pachter L."/>
            <person name="Papaceit M."/>
            <person name="Parisi M.J."/>
            <person name="Parisi M."/>
            <person name="Parts L."/>
            <person name="Pedersen J.S."/>
            <person name="Pesole G."/>
            <person name="Phillippy A.M."/>
            <person name="Ponting C.P."/>
            <person name="Pop M."/>
            <person name="Porcelli D."/>
            <person name="Powell J.R."/>
            <person name="Prohaska S."/>
            <person name="Pruitt K."/>
            <person name="Puig M."/>
            <person name="Quesneville H."/>
            <person name="Ram K.R."/>
            <person name="Rand D."/>
            <person name="Rasmussen M.D."/>
            <person name="Reed L.K."/>
            <person name="Reenan R."/>
            <person name="Reily A."/>
            <person name="Remington K.A."/>
            <person name="Rieger T.T."/>
            <person name="Ritchie M.G."/>
            <person name="Robin C."/>
            <person name="Rogers Y.H."/>
            <person name="Rohde C."/>
            <person name="Rozas J."/>
            <person name="Rubenfield M.J."/>
            <person name="Ruiz A."/>
            <person name="Russo S."/>
            <person name="Salzberg S.L."/>
            <person name="Sanchez-Gracia A."/>
            <person name="Saranga D.J."/>
            <person name="Sato H."/>
            <person name="Schaeffer S.W."/>
            <person name="Schatz M.C."/>
            <person name="Schlenke T."/>
            <person name="Schwartz R."/>
            <person name="Segarra C."/>
            <person name="Singh R.S."/>
            <person name="Sirot L."/>
            <person name="Sirota M."/>
            <person name="Sisneros N.B."/>
            <person name="Smith C.D."/>
            <person name="Smith T.F."/>
            <person name="Spieth J."/>
            <person name="Stage D.E."/>
            <person name="Stark A."/>
            <person name="Stephan W."/>
            <person name="Strausberg R.L."/>
            <person name="Strempel S."/>
            <person name="Sturgill D."/>
            <person name="Sutton G."/>
            <person name="Sutton G.G."/>
            <person name="Tao W."/>
            <person name="Teichmann S."/>
            <person name="Tobari Y.N."/>
            <person name="Tomimura Y."/>
            <person name="Tsolas J.M."/>
            <person name="Valente V.L."/>
            <person name="Venter E."/>
            <person name="Venter J.C."/>
            <person name="Vicario S."/>
            <person name="Vieira F.G."/>
            <person name="Vilella A.J."/>
            <person name="Villasante A."/>
            <person name="Walenz B."/>
            <person name="Wang J."/>
            <person name="Wasserman M."/>
            <person name="Watts T."/>
            <person name="Wilson D."/>
            <person name="Wilson R.K."/>
            <person name="Wing R.A."/>
            <person name="Wolfner M.F."/>
            <person name="Wong A."/>
            <person name="Wong G.K."/>
            <person name="Wu C.I."/>
            <person name="Wu G."/>
            <person name="Yamamoto D."/>
            <person name="Yang H.P."/>
            <person name="Yang S.P."/>
            <person name="Yorke J.A."/>
            <person name="Yoshida K."/>
            <person name="Zdobnov E."/>
            <person name="Zhang P."/>
            <person name="Zhang Y."/>
            <person name="Zimin A.V."/>
            <person name="Baldwin J."/>
            <person name="Abdouelleil A."/>
            <person name="Abdulkadir J."/>
            <person name="Abebe A."/>
            <person name="Abera B."/>
            <person name="Abreu J."/>
            <person name="Acer S.C."/>
            <person name="Aftuck L."/>
            <person name="Alexander A."/>
            <person name="An P."/>
            <person name="Anderson E."/>
            <person name="Anderson S."/>
            <person name="Arachi H."/>
            <person name="Azer M."/>
            <person name="Bachantsang P."/>
            <person name="Barry A."/>
            <person name="Bayul T."/>
            <person name="Berlin A."/>
            <person name="Bessette D."/>
            <person name="Bloom T."/>
            <person name="Blye J."/>
            <person name="Boguslavskiy L."/>
            <person name="Bonnet C."/>
            <person name="Boukhgalter B."/>
            <person name="Bourzgui I."/>
            <person name="Brown A."/>
            <person name="Cahill P."/>
            <person name="Channer S."/>
            <person name="Cheshatsang Y."/>
            <person name="Chuda L."/>
            <person name="Citroen M."/>
            <person name="Collymore A."/>
            <person name="Cooke P."/>
            <person name="Costello M."/>
            <person name="D'Aco K."/>
            <person name="Daza R."/>
            <person name="De Haan G."/>
            <person name="DeGray S."/>
            <person name="DeMaso C."/>
            <person name="Dhargay N."/>
            <person name="Dooley K."/>
            <person name="Dooley E."/>
            <person name="Doricent M."/>
            <person name="Dorje P."/>
            <person name="Dorjee K."/>
            <person name="Dupes A."/>
            <person name="Elong R."/>
            <person name="Falk J."/>
            <person name="Farina A."/>
            <person name="Faro S."/>
            <person name="Ferguson D."/>
            <person name="Fisher S."/>
            <person name="Foley C.D."/>
            <person name="Franke A."/>
            <person name="Friedrich D."/>
            <person name="Gadbois L."/>
            <person name="Gearin G."/>
            <person name="Gearin C.R."/>
            <person name="Giannoukos G."/>
            <person name="Goode T."/>
            <person name="Graham J."/>
            <person name="Grandbois E."/>
            <person name="Grewal S."/>
            <person name="Gyaltsen K."/>
            <person name="Hafez N."/>
            <person name="Hagos B."/>
            <person name="Hall J."/>
            <person name="Henson C."/>
            <person name="Hollinger A."/>
            <person name="Honan T."/>
            <person name="Huard M.D."/>
            <person name="Hughes L."/>
            <person name="Hurhula B."/>
            <person name="Husby M.E."/>
            <person name="Kamat A."/>
            <person name="Kanga B."/>
            <person name="Kashin S."/>
            <person name="Khazanovich D."/>
            <person name="Kisner P."/>
            <person name="Lance K."/>
            <person name="Lara M."/>
            <person name="Lee W."/>
            <person name="Lennon N."/>
            <person name="Letendre F."/>
            <person name="LeVine R."/>
            <person name="Lipovsky A."/>
            <person name="Liu X."/>
            <person name="Liu J."/>
            <person name="Liu S."/>
            <person name="Lokyitsang T."/>
            <person name="Lokyitsang Y."/>
            <person name="Lubonja R."/>
            <person name="Lui A."/>
            <person name="MacDonald P."/>
            <person name="Magnisalis V."/>
            <person name="Maru K."/>
            <person name="Matthews C."/>
            <person name="McCusker W."/>
            <person name="McDonough S."/>
            <person name="Mehta T."/>
            <person name="Meldrim J."/>
            <person name="Meneus L."/>
            <person name="Mihai O."/>
            <person name="Mihalev A."/>
            <person name="Mihova T."/>
            <person name="Mittelman R."/>
            <person name="Mlenga V."/>
            <person name="Montmayeur A."/>
            <person name="Mulrain L."/>
            <person name="Navidi A."/>
            <person name="Naylor J."/>
            <person name="Negash T."/>
            <person name="Nguyen T."/>
            <person name="Nguyen N."/>
            <person name="Nicol R."/>
            <person name="Norbu C."/>
            <person name="Norbu N."/>
            <person name="Novod N."/>
            <person name="O'Neill B."/>
            <person name="Osman S."/>
            <person name="Markiewicz E."/>
            <person name="Oyono O.L."/>
            <person name="Patti C."/>
            <person name="Phunkhang P."/>
            <person name="Pierre F."/>
            <person name="Priest M."/>
            <person name="Raghuraman S."/>
            <person name="Rege F."/>
            <person name="Reyes R."/>
            <person name="Rise C."/>
            <person name="Rogov P."/>
            <person name="Ross K."/>
            <person name="Ryan E."/>
            <person name="Settipalli S."/>
            <person name="Shea T."/>
            <person name="Sherpa N."/>
            <person name="Shi L."/>
            <person name="Shih D."/>
            <person name="Sparrow T."/>
            <person name="Spaulding J."/>
            <person name="Stalker J."/>
            <person name="Stange-Thomann N."/>
            <person name="Stavropoulos S."/>
            <person name="Stone C."/>
            <person name="Strader C."/>
            <person name="Tesfaye S."/>
            <person name="Thomson T."/>
            <person name="Thoulutsang Y."/>
            <person name="Thoulutsang D."/>
            <person name="Topham K."/>
            <person name="Topping I."/>
            <person name="Tsamla T."/>
            <person name="Vassiliev H."/>
            <person name="Vo A."/>
            <person name="Wangchuk T."/>
            <person name="Wangdi T."/>
            <person name="Weiand M."/>
            <person name="Wilkinson J."/>
            <person name="Wilson A."/>
            <person name="Yadav S."/>
            <person name="Young G."/>
            <person name="Yu Q."/>
            <person name="Zembek L."/>
            <person name="Zhong D."/>
            <person name="Zimmer A."/>
            <person name="Zwirko Z."/>
            <person name="Jaffe D.B."/>
            <person name="Alvarez P."/>
            <person name="Brockman W."/>
            <person name="Butler J."/>
            <person name="Chin C."/>
            <person name="Gnerre S."/>
            <person name="Grabherr M."/>
            <person name="Kleber M."/>
            <person name="Mauceli E."/>
            <person name="MacCallum I."/>
        </authorList>
    </citation>
    <scope>NUCLEOTIDE SEQUENCE [LARGE SCALE GENOMIC DNA]</scope>
    <source>
        <strain evidence="3">Tucson 15287-2541.00</strain>
    </source>
</reference>
<dbReference type="AlphaFoldDB" id="B4J7E0"/>
<dbReference type="EMBL" id="CH916367">
    <property type="protein sequence ID" value="EDW01064.1"/>
    <property type="molecule type" value="Genomic_DNA"/>
</dbReference>
<protein>
    <submittedName>
        <fullName evidence="2">GH21225</fullName>
    </submittedName>
</protein>
<dbReference type="OrthoDB" id="8034464at2759"/>
<dbReference type="KEGG" id="dgr:6560735"/>
<sequence>MLTNTTQLLLLLLLSLLLLLDWRLVNGATATWGQVNKYASTLYTQDVYLTRANRTTDVAYDLQNAGASDTRYMITAVHAYDLTPQEVNGGDGGAAELINGGVGQQHATVRVLRHRAVDQLHFQLVIFGIDL</sequence>
<gene>
    <name evidence="2" type="primary">Dgri\GH21225</name>
    <name evidence="2" type="ORF">Dgri_GH21225</name>
</gene>
<keyword evidence="1" id="KW-0732">Signal</keyword>
<name>B4J7E0_DROGR</name>
<dbReference type="eggNOG" id="ENOG502TBHW">
    <property type="taxonomic scope" value="Eukaryota"/>
</dbReference>